<organism evidence="2">
    <name type="scientific">Notodromas monacha</name>
    <dbReference type="NCBI Taxonomy" id="399045"/>
    <lineage>
        <taxon>Eukaryota</taxon>
        <taxon>Metazoa</taxon>
        <taxon>Ecdysozoa</taxon>
        <taxon>Arthropoda</taxon>
        <taxon>Crustacea</taxon>
        <taxon>Oligostraca</taxon>
        <taxon>Ostracoda</taxon>
        <taxon>Podocopa</taxon>
        <taxon>Podocopida</taxon>
        <taxon>Cypridocopina</taxon>
        <taxon>Cypridoidea</taxon>
        <taxon>Cyprididae</taxon>
        <taxon>Notodromas</taxon>
    </lineage>
</organism>
<proteinExistence type="predicted"/>
<keyword evidence="3" id="KW-1185">Reference proteome</keyword>
<evidence type="ECO:0000313" key="2">
    <source>
        <dbReference type="EMBL" id="CAD7277689.1"/>
    </source>
</evidence>
<protein>
    <submittedName>
        <fullName evidence="2">Uncharacterized protein</fullName>
    </submittedName>
</protein>
<dbReference type="AlphaFoldDB" id="A0A7R9GCN6"/>
<evidence type="ECO:0000313" key="3">
    <source>
        <dbReference type="Proteomes" id="UP000678499"/>
    </source>
</evidence>
<sequence>MSSHGYGSVRESPDEDPAEKALRKAGCLELHYAVQVLDDFVPSFIGVYRRAQGLAEVSRRGREI</sequence>
<accession>A0A7R9GCN6</accession>
<dbReference type="EMBL" id="OA883013">
    <property type="protein sequence ID" value="CAD7277689.1"/>
    <property type="molecule type" value="Genomic_DNA"/>
</dbReference>
<dbReference type="OrthoDB" id="5586401at2759"/>
<evidence type="ECO:0000256" key="1">
    <source>
        <dbReference type="SAM" id="MobiDB-lite"/>
    </source>
</evidence>
<gene>
    <name evidence="2" type="ORF">NMOB1V02_LOCUS5417</name>
</gene>
<feature type="region of interest" description="Disordered" evidence="1">
    <location>
        <begin position="1"/>
        <end position="20"/>
    </location>
</feature>
<dbReference type="Proteomes" id="UP000678499">
    <property type="component" value="Unassembled WGS sequence"/>
</dbReference>
<reference evidence="2" key="1">
    <citation type="submission" date="2020-11" db="EMBL/GenBank/DDBJ databases">
        <authorList>
            <person name="Tran Van P."/>
        </authorList>
    </citation>
    <scope>NUCLEOTIDE SEQUENCE</scope>
</reference>
<dbReference type="EMBL" id="CAJPEX010000976">
    <property type="protein sequence ID" value="CAG0917841.1"/>
    <property type="molecule type" value="Genomic_DNA"/>
</dbReference>
<name>A0A7R9GCN6_9CRUS</name>